<dbReference type="InterPro" id="IPR001650">
    <property type="entry name" value="Helicase_C-like"/>
</dbReference>
<dbReference type="Pfam" id="PF00271">
    <property type="entry name" value="Helicase_C"/>
    <property type="match status" value="1"/>
</dbReference>
<feature type="domain" description="DEAD-box RNA helicase Q" evidence="10">
    <location>
        <begin position="262"/>
        <end position="290"/>
    </location>
</feature>
<feature type="compositionally biased region" description="Basic and acidic residues" evidence="7">
    <location>
        <begin position="732"/>
        <end position="761"/>
    </location>
</feature>
<feature type="region of interest" description="Disordered" evidence="7">
    <location>
        <begin position="861"/>
        <end position="920"/>
    </location>
</feature>
<feature type="compositionally biased region" description="Basic and acidic residues" evidence="7">
    <location>
        <begin position="108"/>
        <end position="119"/>
    </location>
</feature>
<feature type="region of interest" description="Disordered" evidence="7">
    <location>
        <begin position="1060"/>
        <end position="1159"/>
    </location>
</feature>
<feature type="compositionally biased region" description="Polar residues" evidence="7">
    <location>
        <begin position="1519"/>
        <end position="1530"/>
    </location>
</feature>
<feature type="region of interest" description="Disordered" evidence="7">
    <location>
        <begin position="1433"/>
        <end position="1643"/>
    </location>
</feature>
<proteinExistence type="predicted"/>
<evidence type="ECO:0000256" key="6">
    <source>
        <dbReference type="SAM" id="Coils"/>
    </source>
</evidence>
<evidence type="ECO:0000256" key="1">
    <source>
        <dbReference type="ARBA" id="ARBA00022741"/>
    </source>
</evidence>
<dbReference type="SUPFAM" id="SSF52540">
    <property type="entry name" value="P-loop containing nucleoside triphosphate hydrolases"/>
    <property type="match status" value="1"/>
</dbReference>
<evidence type="ECO:0000256" key="4">
    <source>
        <dbReference type="ARBA" id="ARBA00022840"/>
    </source>
</evidence>
<feature type="compositionally biased region" description="Low complexity" evidence="7">
    <location>
        <begin position="1573"/>
        <end position="1603"/>
    </location>
</feature>
<dbReference type="GO" id="GO:0003676">
    <property type="term" value="F:nucleic acid binding"/>
    <property type="evidence" value="ECO:0007669"/>
    <property type="project" value="InterPro"/>
</dbReference>
<evidence type="ECO:0000259" key="10">
    <source>
        <dbReference type="PROSITE" id="PS51195"/>
    </source>
</evidence>
<dbReference type="PROSITE" id="PS51194">
    <property type="entry name" value="HELICASE_CTER"/>
    <property type="match status" value="1"/>
</dbReference>
<feature type="compositionally biased region" description="Polar residues" evidence="7">
    <location>
        <begin position="1550"/>
        <end position="1572"/>
    </location>
</feature>
<dbReference type="CDD" id="cd18787">
    <property type="entry name" value="SF2_C_DEAD"/>
    <property type="match status" value="1"/>
</dbReference>
<dbReference type="CDD" id="cd17947">
    <property type="entry name" value="DEADc_DDX27"/>
    <property type="match status" value="1"/>
</dbReference>
<dbReference type="InterPro" id="IPR019236">
    <property type="entry name" value="APP1_cat"/>
</dbReference>
<dbReference type="GO" id="GO:0003724">
    <property type="term" value="F:RNA helicase activity"/>
    <property type="evidence" value="ECO:0007669"/>
    <property type="project" value="InterPro"/>
</dbReference>
<accession>A0AAJ0FJR7</accession>
<feature type="domain" description="Helicase ATP-binding" evidence="8">
    <location>
        <begin position="293"/>
        <end position="467"/>
    </location>
</feature>
<dbReference type="PANTHER" id="PTHR28208:SF3">
    <property type="entry name" value="PHOSPHATIDATE PHOSPHATASE APP1"/>
    <property type="match status" value="1"/>
</dbReference>
<feature type="compositionally biased region" description="Polar residues" evidence="7">
    <location>
        <begin position="1492"/>
        <end position="1501"/>
    </location>
</feature>
<evidence type="ECO:0000313" key="11">
    <source>
        <dbReference type="EMBL" id="KAK1765628.1"/>
    </source>
</evidence>
<dbReference type="InterPro" id="IPR011545">
    <property type="entry name" value="DEAD/DEAH_box_helicase_dom"/>
</dbReference>
<evidence type="ECO:0000259" key="9">
    <source>
        <dbReference type="PROSITE" id="PS51194"/>
    </source>
</evidence>
<feature type="compositionally biased region" description="Basic residues" evidence="7">
    <location>
        <begin position="769"/>
        <end position="795"/>
    </location>
</feature>
<dbReference type="SMART" id="SM00490">
    <property type="entry name" value="HELICc"/>
    <property type="match status" value="1"/>
</dbReference>
<dbReference type="GO" id="GO:0008195">
    <property type="term" value="F:phosphatidate phosphatase activity"/>
    <property type="evidence" value="ECO:0007669"/>
    <property type="project" value="InterPro"/>
</dbReference>
<evidence type="ECO:0000256" key="7">
    <source>
        <dbReference type="SAM" id="MobiDB-lite"/>
    </source>
</evidence>
<sequence length="1722" mass="190642">MAPSNKRKNVDDEFVHTISDNEADVGEEVAVEAPPPKKKTKTSKKAKRAVEADGIEKEPEGIWGQNDDDDGAMDSDFDFMVDGADALVGDDFEGWGFEGAKTAMSGGTEKKGVDIDEIIRRRRERKEGNMAGSKPEEEKPASASDEEEADEEPELELDDDEDGVLAEDGFGMGVGSDVEESEDEGMREGDEDEAEAEAEAEDEDEEDAAASDDDSVATPVEHPDDAEQSDLSDEEDAEEQAKRDAFFAPEEKEQSGKKGDLASFQRMSLSRPILRGLASVGFLKPTPIQTKAIPIALMGKDVVGGAVTGSGKTGAFVVPILERLLYRPKKVPTSRVVILTPTRELAIQCHAVAVKLASHTDIKFCLAVGGLSLKVQEAELRMRPDVIIATPGRFIDHMRNSASFAVDTVEILILDEADRMLEDGFADELNEILTTLPKSRQTMLFSATMTSSVDQLIRVGLNKPVRIMVDSQKKTVTTLVQEFVRLRPGREEKRLGYLVHLCKTLYTERVIIFFRQKKIAHLTRIVFGLLGLSCAELHGSMNQAQRIASVEAFRDGKVSYLLATDLASRGLDIKGIDTVINYEAPQSLDIYVHRVGRTARAGRSGTAVTLAAEPDRKVVKAAVRSGKAQGATIRSRIIDVGDADKWQQQIDEMEDEIEEIMQEEKEEKQLAQVEMQVKKGENLLRHEDEIKSRPKRTWFESEKERITAKEAGRAELNGVREKLKKKGAGKLSNKDRKLLDAKAERSGERSWKKGRAERDGKGAAAAPGKKSHKGKPKRAAGPKKGGSRPHPHHRSTLLQYLFPHSVRQRYRERLLAFRLDALPRYKHRLQSRIWGFLVAREQRRRTREGTRLVDALARHGRRANLLLRGPGPPPRQHQHQQQHHRGHNSRRRKEEDASAPPGRGVEQKQTREPGARRKKLAAMAGSVYRAGVAAASELKEQYNNTRVRGVELPDSDISIPGSFPDVAIVTKGNEQMVLFPSYAKHHIKQSGQERSSNLPEAPLPTQGSMNDEEYWRQEWARIEDEKAIVDVDVRGWIYTPQKGQMTRRNRMLVGLARRLSGIPPPLAQGQQPVASMHEEHERMREEQKIAEEAREIERKGQGEKEIASRGGYSEPPKDSDDEVDTPQNLRFPRTRNGRDSPPSVPPSPTLAPKASWGTQPAELTEAELAVANANLMARLGPFMTTPLVQLPVTLFFYNDTQSQSRTVMTNDAGHFVMRAALDFVPTHVRTLANENLSATEPVRVIESSGVSVISDIDDTIKHSNISLGAREIFRNTFLRDLSDLTIEGVREWYTSLHDMGVEIHYCSNSPWQLYPVLATFFRLAGLPPGSIQLKQYSGMLQGIFEPVAERKRGSVEKILRDFPERKFLLVGDSGEADLEVYTDLVVSNPNRILAVFIRDVTTPDQPGYFDASFNGGGERGSRSEMTRNRIAGHQSKIDDPAARPALPPRVATTPPRPEGPVMGTLIDLSAEPEEMTQNESRNLSRLKDNSRLKTSSSTSNLLGRKAPPPRPEKPLALRSSPSEVSLGSSAQPDRRNPQPPPNPRVRKLSGPQSSQHPHPLTQIQNSSDQSIGSSASRPTPTPPARATSNASTTSSSSRQQQQQVPPPPPPRRRGTTTPTGTLLNPIQTPAPRPPPTRTNSDVDVESLPDAAYQPQYQSQAAAGPGAAVNRKLDVWRRRLARAHETLDRHGVALYTWRKGLDVVAEAEGIVREAMRGMGGGKR</sequence>
<feature type="region of interest" description="Disordered" evidence="7">
    <location>
        <begin position="1"/>
        <end position="77"/>
    </location>
</feature>
<dbReference type="InterPro" id="IPR014014">
    <property type="entry name" value="RNA_helicase_DEAD_Q_motif"/>
</dbReference>
<dbReference type="PROSITE" id="PS51195">
    <property type="entry name" value="Q_MOTIF"/>
    <property type="match status" value="1"/>
</dbReference>
<feature type="compositionally biased region" description="Basic and acidic residues" evidence="7">
    <location>
        <begin position="48"/>
        <end position="60"/>
    </location>
</feature>
<feature type="compositionally biased region" description="Basic and acidic residues" evidence="7">
    <location>
        <begin position="239"/>
        <end position="260"/>
    </location>
</feature>
<feature type="compositionally biased region" description="Acidic residues" evidence="7">
    <location>
        <begin position="177"/>
        <end position="215"/>
    </location>
</feature>
<dbReference type="SMART" id="SM00487">
    <property type="entry name" value="DEXDc"/>
    <property type="match status" value="1"/>
</dbReference>
<dbReference type="GeneID" id="85314316"/>
<feature type="short sequence motif" description="Q motif" evidence="5">
    <location>
        <begin position="262"/>
        <end position="290"/>
    </location>
</feature>
<reference evidence="11" key="1">
    <citation type="submission" date="2023-06" db="EMBL/GenBank/DDBJ databases">
        <title>Genome-scale phylogeny and comparative genomics of the fungal order Sordariales.</title>
        <authorList>
            <consortium name="Lawrence Berkeley National Laboratory"/>
            <person name="Hensen N."/>
            <person name="Bonometti L."/>
            <person name="Westerberg I."/>
            <person name="Brannstrom I.O."/>
            <person name="Guillou S."/>
            <person name="Cros-Aarteil S."/>
            <person name="Calhoun S."/>
            <person name="Haridas S."/>
            <person name="Kuo A."/>
            <person name="Mondo S."/>
            <person name="Pangilinan J."/>
            <person name="Riley R."/>
            <person name="Labutti K."/>
            <person name="Andreopoulos B."/>
            <person name="Lipzen A."/>
            <person name="Chen C."/>
            <person name="Yanf M."/>
            <person name="Daum C."/>
            <person name="Ng V."/>
            <person name="Clum A."/>
            <person name="Steindorff A."/>
            <person name="Ohm R."/>
            <person name="Martin F."/>
            <person name="Silar P."/>
            <person name="Natvig D."/>
            <person name="Lalanne C."/>
            <person name="Gautier V."/>
            <person name="Ament-Velasquez S.L."/>
            <person name="Kruys A."/>
            <person name="Hutchinson M.I."/>
            <person name="Powell A.J."/>
            <person name="Barry K."/>
            <person name="Miller A.N."/>
            <person name="Grigoriev I.V."/>
            <person name="Debuchy R."/>
            <person name="Gladieux P."/>
            <person name="Thoren M.H."/>
            <person name="Johannesson H."/>
        </authorList>
    </citation>
    <scope>NUCLEOTIDE SEQUENCE</scope>
    <source>
        <strain evidence="11">8032-3</strain>
    </source>
</reference>
<evidence type="ECO:0000256" key="2">
    <source>
        <dbReference type="ARBA" id="ARBA00022801"/>
    </source>
</evidence>
<feature type="compositionally biased region" description="Acidic residues" evidence="7">
    <location>
        <begin position="224"/>
        <end position="238"/>
    </location>
</feature>
<dbReference type="SUPFAM" id="SSF56784">
    <property type="entry name" value="HAD-like"/>
    <property type="match status" value="1"/>
</dbReference>
<keyword evidence="4" id="KW-0067">ATP-binding</keyword>
<dbReference type="InterPro" id="IPR036412">
    <property type="entry name" value="HAD-like_sf"/>
</dbReference>
<organism evidence="11 12">
    <name type="scientific">Phialemonium atrogriseum</name>
    <dbReference type="NCBI Taxonomy" id="1093897"/>
    <lineage>
        <taxon>Eukaryota</taxon>
        <taxon>Fungi</taxon>
        <taxon>Dikarya</taxon>
        <taxon>Ascomycota</taxon>
        <taxon>Pezizomycotina</taxon>
        <taxon>Sordariomycetes</taxon>
        <taxon>Sordariomycetidae</taxon>
        <taxon>Cephalothecales</taxon>
        <taxon>Cephalothecaceae</taxon>
        <taxon>Phialemonium</taxon>
    </lineage>
</organism>
<keyword evidence="12" id="KW-1185">Reference proteome</keyword>
<feature type="compositionally biased region" description="Basic and acidic residues" evidence="7">
    <location>
        <begin position="905"/>
        <end position="915"/>
    </location>
</feature>
<gene>
    <name evidence="11" type="ORF">QBC33DRAFT_579370</name>
</gene>
<dbReference type="InterPro" id="IPR014001">
    <property type="entry name" value="Helicase_ATP-bd"/>
</dbReference>
<dbReference type="Gene3D" id="3.40.50.300">
    <property type="entry name" value="P-loop containing nucleotide triphosphate hydrolases"/>
    <property type="match status" value="2"/>
</dbReference>
<feature type="compositionally biased region" description="Polar residues" evidence="7">
    <location>
        <begin position="989"/>
        <end position="998"/>
    </location>
</feature>
<dbReference type="GO" id="GO:0030479">
    <property type="term" value="C:actin cortical patch"/>
    <property type="evidence" value="ECO:0007669"/>
    <property type="project" value="TreeGrafter"/>
</dbReference>
<evidence type="ECO:0000256" key="5">
    <source>
        <dbReference type="PROSITE-ProRule" id="PRU00552"/>
    </source>
</evidence>
<name>A0AAJ0FJR7_9PEZI</name>
<protein>
    <recommendedName>
        <fullName evidence="13">RNA helicase</fullName>
    </recommendedName>
</protein>
<evidence type="ECO:0000259" key="8">
    <source>
        <dbReference type="PROSITE" id="PS51192"/>
    </source>
</evidence>
<dbReference type="Pfam" id="PF09949">
    <property type="entry name" value="APP1_cat"/>
    <property type="match status" value="1"/>
</dbReference>
<dbReference type="Pfam" id="PF00270">
    <property type="entry name" value="DEAD"/>
    <property type="match status" value="1"/>
</dbReference>
<feature type="compositionally biased region" description="Basic and acidic residues" evidence="7">
    <location>
        <begin position="1076"/>
        <end position="1107"/>
    </location>
</feature>
<keyword evidence="2" id="KW-0378">Hydrolase</keyword>
<dbReference type="PROSITE" id="PS00039">
    <property type="entry name" value="DEAD_ATP_HELICASE"/>
    <property type="match status" value="1"/>
</dbReference>
<keyword evidence="1" id="KW-0547">Nucleotide-binding</keyword>
<evidence type="ECO:0000313" key="12">
    <source>
        <dbReference type="Proteomes" id="UP001244011"/>
    </source>
</evidence>
<keyword evidence="3" id="KW-0347">Helicase</keyword>
<dbReference type="GO" id="GO:0005524">
    <property type="term" value="F:ATP binding"/>
    <property type="evidence" value="ECO:0007669"/>
    <property type="project" value="UniProtKB-KW"/>
</dbReference>
<feature type="domain" description="Helicase C-terminal" evidence="9">
    <location>
        <begin position="497"/>
        <end position="661"/>
    </location>
</feature>
<dbReference type="EMBL" id="MU839014">
    <property type="protein sequence ID" value="KAK1765628.1"/>
    <property type="molecule type" value="Genomic_DNA"/>
</dbReference>
<dbReference type="InterPro" id="IPR000629">
    <property type="entry name" value="RNA-helicase_DEAD-box_CS"/>
</dbReference>
<feature type="region of interest" description="Disordered" evidence="7">
    <location>
        <begin position="725"/>
        <end position="796"/>
    </location>
</feature>
<dbReference type="InterPro" id="IPR027417">
    <property type="entry name" value="P-loop_NTPase"/>
</dbReference>
<dbReference type="InterPro" id="IPR052935">
    <property type="entry name" value="Mg2+_PAP"/>
</dbReference>
<comment type="caution">
    <text evidence="11">The sequence shown here is derived from an EMBL/GenBank/DDBJ whole genome shotgun (WGS) entry which is preliminary data.</text>
</comment>
<dbReference type="PROSITE" id="PS51192">
    <property type="entry name" value="HELICASE_ATP_BIND_1"/>
    <property type="match status" value="1"/>
</dbReference>
<feature type="compositionally biased region" description="Acidic residues" evidence="7">
    <location>
        <begin position="66"/>
        <end position="77"/>
    </location>
</feature>
<keyword evidence="6" id="KW-0175">Coiled coil</keyword>
<feature type="compositionally biased region" description="Low complexity" evidence="7">
    <location>
        <begin position="1442"/>
        <end position="1453"/>
    </location>
</feature>
<feature type="compositionally biased region" description="Basic residues" evidence="7">
    <location>
        <begin position="876"/>
        <end position="891"/>
    </location>
</feature>
<feature type="coiled-coil region" evidence="6">
    <location>
        <begin position="643"/>
        <end position="683"/>
    </location>
</feature>
<feature type="compositionally biased region" description="Acidic residues" evidence="7">
    <location>
        <begin position="21"/>
        <end position="30"/>
    </location>
</feature>
<evidence type="ECO:0000256" key="3">
    <source>
        <dbReference type="ARBA" id="ARBA00022806"/>
    </source>
</evidence>
<dbReference type="Proteomes" id="UP001244011">
    <property type="component" value="Unassembled WGS sequence"/>
</dbReference>
<feature type="region of interest" description="Disordered" evidence="7">
    <location>
        <begin position="97"/>
        <end position="261"/>
    </location>
</feature>
<dbReference type="PANTHER" id="PTHR28208">
    <property type="entry name" value="PHOSPHATIDATE PHOSPHATASE APP1"/>
    <property type="match status" value="1"/>
</dbReference>
<dbReference type="RefSeq" id="XP_060281841.1">
    <property type="nucleotide sequence ID" value="XM_060431129.1"/>
</dbReference>
<feature type="compositionally biased region" description="Basic residues" evidence="7">
    <location>
        <begin position="36"/>
        <end position="47"/>
    </location>
</feature>
<feature type="compositionally biased region" description="Acidic residues" evidence="7">
    <location>
        <begin position="144"/>
        <end position="165"/>
    </location>
</feature>
<feature type="region of interest" description="Disordered" evidence="7">
    <location>
        <begin position="988"/>
        <end position="1010"/>
    </location>
</feature>
<evidence type="ECO:0008006" key="13">
    <source>
        <dbReference type="Google" id="ProtNLM"/>
    </source>
</evidence>